<protein>
    <recommendedName>
        <fullName evidence="8">Amino acid transporter</fullName>
    </recommendedName>
</protein>
<feature type="transmembrane region" description="Helical" evidence="8">
    <location>
        <begin position="254"/>
        <end position="273"/>
    </location>
</feature>
<keyword evidence="3 8" id="KW-0812">Transmembrane</keyword>
<dbReference type="KEGG" id="char:105889468"/>
<evidence type="ECO:0000256" key="3">
    <source>
        <dbReference type="ARBA" id="ARBA00022692"/>
    </source>
</evidence>
<comment type="subcellular location">
    <subcellularLocation>
        <location evidence="1 8">Membrane</location>
        <topology evidence="1 8">Multi-pass membrane protein</topology>
    </subcellularLocation>
</comment>
<reference evidence="11" key="1">
    <citation type="submission" date="2025-08" db="UniProtKB">
        <authorList>
            <consortium name="RefSeq"/>
        </authorList>
    </citation>
    <scope>IDENTIFICATION</scope>
</reference>
<evidence type="ECO:0000313" key="11">
    <source>
        <dbReference type="RefSeq" id="XP_012670761.2"/>
    </source>
</evidence>
<dbReference type="PROSITE" id="PS00714">
    <property type="entry name" value="NA_DICARBOXYL_SYMP_2"/>
    <property type="match status" value="1"/>
</dbReference>
<dbReference type="SUPFAM" id="SSF118215">
    <property type="entry name" value="Proton glutamate symport protein"/>
    <property type="match status" value="1"/>
</dbReference>
<dbReference type="Proteomes" id="UP000515152">
    <property type="component" value="Chromosome 22"/>
</dbReference>
<keyword evidence="6 8" id="KW-0472">Membrane</keyword>
<evidence type="ECO:0000256" key="4">
    <source>
        <dbReference type="ARBA" id="ARBA00022847"/>
    </source>
</evidence>
<dbReference type="InterPro" id="IPR036458">
    <property type="entry name" value="Na:dicarbo_symporter_sf"/>
</dbReference>
<feature type="transmembrane region" description="Helical" evidence="8">
    <location>
        <begin position="327"/>
        <end position="353"/>
    </location>
</feature>
<dbReference type="GO" id="GO:0005313">
    <property type="term" value="F:L-glutamate transmembrane transporter activity"/>
    <property type="evidence" value="ECO:0007669"/>
    <property type="project" value="TreeGrafter"/>
</dbReference>
<dbReference type="Pfam" id="PF00375">
    <property type="entry name" value="SDF"/>
    <property type="match status" value="1"/>
</dbReference>
<dbReference type="InterPro" id="IPR018107">
    <property type="entry name" value="Na-dicarboxylate_symporter_CS"/>
</dbReference>
<dbReference type="GO" id="GO:0015501">
    <property type="term" value="F:glutamate:sodium symporter activity"/>
    <property type="evidence" value="ECO:0007669"/>
    <property type="project" value="TreeGrafter"/>
</dbReference>
<organism evidence="10 11">
    <name type="scientific">Clupea harengus</name>
    <name type="common">Atlantic herring</name>
    <dbReference type="NCBI Taxonomy" id="7950"/>
    <lineage>
        <taxon>Eukaryota</taxon>
        <taxon>Metazoa</taxon>
        <taxon>Chordata</taxon>
        <taxon>Craniata</taxon>
        <taxon>Vertebrata</taxon>
        <taxon>Euteleostomi</taxon>
        <taxon>Actinopterygii</taxon>
        <taxon>Neopterygii</taxon>
        <taxon>Teleostei</taxon>
        <taxon>Clupei</taxon>
        <taxon>Clupeiformes</taxon>
        <taxon>Clupeoidei</taxon>
        <taxon>Clupeidae</taxon>
        <taxon>Clupea</taxon>
    </lineage>
</organism>
<dbReference type="InterPro" id="IPR050746">
    <property type="entry name" value="DAACS"/>
</dbReference>
<keyword evidence="7" id="KW-0325">Glycoprotein</keyword>
<evidence type="ECO:0000256" key="8">
    <source>
        <dbReference type="RuleBase" id="RU361216"/>
    </source>
</evidence>
<feature type="transmembrane region" description="Helical" evidence="8">
    <location>
        <begin position="95"/>
        <end position="116"/>
    </location>
</feature>
<evidence type="ECO:0000256" key="7">
    <source>
        <dbReference type="ARBA" id="ARBA00023180"/>
    </source>
</evidence>
<dbReference type="OrthoDB" id="5877963at2759"/>
<dbReference type="PANTHER" id="PTHR11958">
    <property type="entry name" value="SODIUM/DICARBOXYLATE SYMPORTER-RELATED"/>
    <property type="match status" value="1"/>
</dbReference>
<dbReference type="CTD" id="564474"/>
<dbReference type="GO" id="GO:0015175">
    <property type="term" value="F:neutral L-amino acid transmembrane transporter activity"/>
    <property type="evidence" value="ECO:0007669"/>
    <property type="project" value="TreeGrafter"/>
</dbReference>
<dbReference type="Gene3D" id="1.10.3860.10">
    <property type="entry name" value="Sodium:dicarboxylate symporter"/>
    <property type="match status" value="1"/>
</dbReference>
<evidence type="ECO:0000256" key="2">
    <source>
        <dbReference type="ARBA" id="ARBA00022448"/>
    </source>
</evidence>
<keyword evidence="4 8" id="KW-0769">Symport</keyword>
<keyword evidence="2 8" id="KW-0813">Transport</keyword>
<dbReference type="GO" id="GO:0005886">
    <property type="term" value="C:plasma membrane"/>
    <property type="evidence" value="ECO:0007669"/>
    <property type="project" value="TreeGrafter"/>
</dbReference>
<dbReference type="PROSITE" id="PS00713">
    <property type="entry name" value="NA_DICARBOXYL_SYMP_1"/>
    <property type="match status" value="1"/>
</dbReference>
<proteinExistence type="inferred from homology"/>
<gene>
    <name evidence="11" type="primary">slc1a8b</name>
</gene>
<evidence type="ECO:0000313" key="10">
    <source>
        <dbReference type="Proteomes" id="UP000515152"/>
    </source>
</evidence>
<name>A0A6P3VFN1_CLUHA</name>
<keyword evidence="5 8" id="KW-1133">Transmembrane helix</keyword>
<dbReference type="GeneID" id="105889468"/>
<keyword evidence="10" id="KW-1185">Reference proteome</keyword>
<evidence type="ECO:0000256" key="1">
    <source>
        <dbReference type="ARBA" id="ARBA00004141"/>
    </source>
</evidence>
<dbReference type="PANTHER" id="PTHR11958:SF102">
    <property type="entry name" value="AMINO ACID TRANSPORTER"/>
    <property type="match status" value="1"/>
</dbReference>
<dbReference type="InterPro" id="IPR001991">
    <property type="entry name" value="Na-dicarboxylate_symporter"/>
</dbReference>
<feature type="transmembrane region" description="Helical" evidence="8">
    <location>
        <begin position="128"/>
        <end position="152"/>
    </location>
</feature>
<feature type="transmembrane region" description="Helical" evidence="8">
    <location>
        <begin position="294"/>
        <end position="315"/>
    </location>
</feature>
<dbReference type="PRINTS" id="PR00173">
    <property type="entry name" value="EDTRNSPORT"/>
</dbReference>
<feature type="transmembrane region" description="Helical" evidence="8">
    <location>
        <begin position="57"/>
        <end position="75"/>
    </location>
</feature>
<dbReference type="AlphaFoldDB" id="A0A6P3VFN1"/>
<accession>A0A6P3VFN1</accession>
<evidence type="ECO:0000256" key="9">
    <source>
        <dbReference type="SAM" id="MobiDB-lite"/>
    </source>
</evidence>
<evidence type="ECO:0000256" key="6">
    <source>
        <dbReference type="ARBA" id="ARBA00023136"/>
    </source>
</evidence>
<evidence type="ECO:0000256" key="5">
    <source>
        <dbReference type="ARBA" id="ARBA00022989"/>
    </source>
</evidence>
<comment type="similarity">
    <text evidence="8">Belongs to the dicarboxylate/amino acid:cation symporter (DAACS) (TC 2.A.23) family.</text>
</comment>
<sequence>MMMEGQGGRAKATYSGSHSPPKSLWRRMLEGVKRVLRRVVSLKIRVWISDYCKHNGLLTLSVLAVVSGCVIGYMLRSFNLSSQAKIYFSFPGELLMRMLKMLILPLITSSLMSGLASMDTKASGRMGLLTITYYLWTTFIAVIVGIVLVLIIHPGDGTEKEGHTGTSGPVMTSADALLDLIRNMIPSNLIEATFQQYKTDLVPLVKSSAKESQANYVYIMPDYDNPKMGHPVFLEITPAPEIKYKVVPGSSKQMNVLGIVIFSVTMGLLLGKMGERGLPLVNVCQCINECVMKIINAAMWYFPFGIIFLVAGKILDMHDPIHLAEKLGMYFITVLLGLFVHGVILLPLFFYILTKKNPFSYIRGLLQALVIALATSSSSATLPITMKCLLENCHVDRQIARFVLPVGATINMDGTALYEAVAAIFIAQVNEYELDFGQLVTISITATAASIGAAGIPQAGLVTMVIVLTSVGLPPDDISLIVAIDWILDRFRTMINVLGDALAAGIMAHICRKDFPKKSERRGTAISYGTQSVLSVPLYDVPLISNKDYIFEVAGDTVTERPPTFYNLCQV</sequence>
<feature type="region of interest" description="Disordered" evidence="9">
    <location>
        <begin position="1"/>
        <end position="20"/>
    </location>
</feature>
<feature type="transmembrane region" description="Helical" evidence="8">
    <location>
        <begin position="365"/>
        <end position="386"/>
    </location>
</feature>
<dbReference type="RefSeq" id="XP_012670761.2">
    <property type="nucleotide sequence ID" value="XM_012815307.3"/>
</dbReference>